<dbReference type="PROSITE" id="PS00086">
    <property type="entry name" value="CYTOCHROME_P450"/>
    <property type="match status" value="1"/>
</dbReference>
<dbReference type="EMBL" id="ML122254">
    <property type="protein sequence ID" value="RPD64516.1"/>
    <property type="molecule type" value="Genomic_DNA"/>
</dbReference>
<accession>A0A5C2ST31</accession>
<feature type="binding site" description="axial binding residue" evidence="13">
    <location>
        <position position="448"/>
    </location>
    <ligand>
        <name>heme</name>
        <dbReference type="ChEBI" id="CHEBI:30413"/>
    </ligand>
    <ligandPart>
        <name>Fe</name>
        <dbReference type="ChEBI" id="CHEBI:18248"/>
    </ligandPart>
</feature>
<comment type="pathway">
    <text evidence="3">Secondary metabolite biosynthesis.</text>
</comment>
<dbReference type="AlphaFoldDB" id="A0A5C2ST31"/>
<gene>
    <name evidence="16" type="ORF">L227DRAFT_572048</name>
</gene>
<evidence type="ECO:0000256" key="4">
    <source>
        <dbReference type="ARBA" id="ARBA00010617"/>
    </source>
</evidence>
<keyword evidence="10 13" id="KW-0408">Iron</keyword>
<dbReference type="GO" id="GO:0005506">
    <property type="term" value="F:iron ion binding"/>
    <property type="evidence" value="ECO:0007669"/>
    <property type="project" value="InterPro"/>
</dbReference>
<evidence type="ECO:0000313" key="16">
    <source>
        <dbReference type="EMBL" id="RPD64516.1"/>
    </source>
</evidence>
<evidence type="ECO:0000256" key="12">
    <source>
        <dbReference type="ARBA" id="ARBA00023136"/>
    </source>
</evidence>
<evidence type="ECO:0000256" key="2">
    <source>
        <dbReference type="ARBA" id="ARBA00004167"/>
    </source>
</evidence>
<dbReference type="PANTHER" id="PTHR46300:SF7">
    <property type="entry name" value="P450, PUTATIVE (EUROFUNG)-RELATED"/>
    <property type="match status" value="1"/>
</dbReference>
<dbReference type="STRING" id="1328759.A0A5C2ST31"/>
<evidence type="ECO:0000256" key="10">
    <source>
        <dbReference type="ARBA" id="ARBA00023004"/>
    </source>
</evidence>
<dbReference type="GO" id="GO:0016705">
    <property type="term" value="F:oxidoreductase activity, acting on paired donors, with incorporation or reduction of molecular oxygen"/>
    <property type="evidence" value="ECO:0007669"/>
    <property type="project" value="InterPro"/>
</dbReference>
<evidence type="ECO:0000256" key="3">
    <source>
        <dbReference type="ARBA" id="ARBA00005179"/>
    </source>
</evidence>
<keyword evidence="8 15" id="KW-1133">Transmembrane helix</keyword>
<evidence type="ECO:0000256" key="6">
    <source>
        <dbReference type="ARBA" id="ARBA00022692"/>
    </source>
</evidence>
<proteinExistence type="inferred from homology"/>
<dbReference type="SUPFAM" id="SSF48264">
    <property type="entry name" value="Cytochrome P450"/>
    <property type="match status" value="1"/>
</dbReference>
<protein>
    <submittedName>
        <fullName evidence="16">Cytochrome P450 98A3</fullName>
    </submittedName>
</protein>
<organism evidence="16 17">
    <name type="scientific">Lentinus tigrinus ALCF2SS1-6</name>
    <dbReference type="NCBI Taxonomy" id="1328759"/>
    <lineage>
        <taxon>Eukaryota</taxon>
        <taxon>Fungi</taxon>
        <taxon>Dikarya</taxon>
        <taxon>Basidiomycota</taxon>
        <taxon>Agaricomycotina</taxon>
        <taxon>Agaricomycetes</taxon>
        <taxon>Polyporales</taxon>
        <taxon>Polyporaceae</taxon>
        <taxon>Lentinus</taxon>
    </lineage>
</organism>
<feature type="transmembrane region" description="Helical" evidence="15">
    <location>
        <begin position="13"/>
        <end position="31"/>
    </location>
</feature>
<reference evidence="16" key="1">
    <citation type="journal article" date="2018" name="Genome Biol. Evol.">
        <title>Genomics and development of Lentinus tigrinus, a white-rot wood-decaying mushroom with dimorphic fruiting bodies.</title>
        <authorList>
            <person name="Wu B."/>
            <person name="Xu Z."/>
            <person name="Knudson A."/>
            <person name="Carlson A."/>
            <person name="Chen N."/>
            <person name="Kovaka S."/>
            <person name="LaButti K."/>
            <person name="Lipzen A."/>
            <person name="Pennachio C."/>
            <person name="Riley R."/>
            <person name="Schakwitz W."/>
            <person name="Umezawa K."/>
            <person name="Ohm R.A."/>
            <person name="Grigoriev I.V."/>
            <person name="Nagy L.G."/>
            <person name="Gibbons J."/>
            <person name="Hibbett D."/>
        </authorList>
    </citation>
    <scope>NUCLEOTIDE SEQUENCE [LARGE SCALE GENOMIC DNA]</scope>
    <source>
        <strain evidence="16">ALCF2SS1-6</strain>
    </source>
</reference>
<dbReference type="GO" id="GO:0016020">
    <property type="term" value="C:membrane"/>
    <property type="evidence" value="ECO:0007669"/>
    <property type="project" value="UniProtKB-SubCell"/>
</dbReference>
<dbReference type="PANTHER" id="PTHR46300">
    <property type="entry name" value="P450, PUTATIVE (EUROFUNG)-RELATED-RELATED"/>
    <property type="match status" value="1"/>
</dbReference>
<dbReference type="Proteomes" id="UP000313359">
    <property type="component" value="Unassembled WGS sequence"/>
</dbReference>
<keyword evidence="11 14" id="KW-0503">Monooxygenase</keyword>
<evidence type="ECO:0000256" key="8">
    <source>
        <dbReference type="ARBA" id="ARBA00022989"/>
    </source>
</evidence>
<evidence type="ECO:0000256" key="5">
    <source>
        <dbReference type="ARBA" id="ARBA00022617"/>
    </source>
</evidence>
<keyword evidence="12 15" id="KW-0472">Membrane</keyword>
<evidence type="ECO:0000256" key="7">
    <source>
        <dbReference type="ARBA" id="ARBA00022723"/>
    </source>
</evidence>
<keyword evidence="5 13" id="KW-0349">Heme</keyword>
<comment type="similarity">
    <text evidence="4 14">Belongs to the cytochrome P450 family.</text>
</comment>
<dbReference type="Gene3D" id="1.10.630.10">
    <property type="entry name" value="Cytochrome P450"/>
    <property type="match status" value="1"/>
</dbReference>
<evidence type="ECO:0000256" key="14">
    <source>
        <dbReference type="RuleBase" id="RU000461"/>
    </source>
</evidence>
<comment type="subcellular location">
    <subcellularLocation>
        <location evidence="2">Membrane</location>
        <topology evidence="2">Single-pass membrane protein</topology>
    </subcellularLocation>
</comment>
<keyword evidence="7 13" id="KW-0479">Metal-binding</keyword>
<dbReference type="Pfam" id="PF00067">
    <property type="entry name" value="p450"/>
    <property type="match status" value="1"/>
</dbReference>
<dbReference type="InterPro" id="IPR001128">
    <property type="entry name" value="Cyt_P450"/>
</dbReference>
<evidence type="ECO:0000256" key="15">
    <source>
        <dbReference type="SAM" id="Phobius"/>
    </source>
</evidence>
<dbReference type="InterPro" id="IPR002401">
    <property type="entry name" value="Cyt_P450_E_grp-I"/>
</dbReference>
<dbReference type="PRINTS" id="PR00463">
    <property type="entry name" value="EP450I"/>
</dbReference>
<dbReference type="InterPro" id="IPR050364">
    <property type="entry name" value="Cytochrome_P450_fung"/>
</dbReference>
<evidence type="ECO:0000256" key="1">
    <source>
        <dbReference type="ARBA" id="ARBA00001971"/>
    </source>
</evidence>
<evidence type="ECO:0000256" key="11">
    <source>
        <dbReference type="ARBA" id="ARBA00023033"/>
    </source>
</evidence>
<keyword evidence="9 14" id="KW-0560">Oxidoreductase</keyword>
<dbReference type="GO" id="GO:0004497">
    <property type="term" value="F:monooxygenase activity"/>
    <property type="evidence" value="ECO:0007669"/>
    <property type="project" value="UniProtKB-KW"/>
</dbReference>
<dbReference type="CDD" id="cd11065">
    <property type="entry name" value="CYP64-like"/>
    <property type="match status" value="1"/>
</dbReference>
<keyword evidence="17" id="KW-1185">Reference proteome</keyword>
<keyword evidence="6 15" id="KW-0812">Transmembrane</keyword>
<dbReference type="PRINTS" id="PR00385">
    <property type="entry name" value="P450"/>
</dbReference>
<sequence length="523" mass="58263">MAAIAVVNLTPPHWTWIVLGVAVVLIARRYLLSRWSNTHLPPGPTPLPLIGNALDMPRKHLAREFAALSEKYGDVVHLNVLGQSTILLGSYQAACDLFEKRSANYSDRPPSIMVEMCGFGWLFILMNYGAEWRQHRRTFRQQMTPNLLTQYETIQLKTSHKLLRHLLESPTDLVAHLKFVFASTVMRIVYGIELDESQGLYFDIVERMGEVGEEIAVPGRFPVESLPFLRFLPAWFPGGGFKRWAAEAKRDILHGRNYLFTSAKAAMGRGAAQASFVTRFMEGLPSDPKAAAEAEDMYKSVTASTYAAGADTTNAAMQAFFLAMALHPEVQKKAQEELDAVVGTGRLPDFSDRPSLPYINAIVKELLRWHIVTPISVPHRAVADDEYKGYHIPKGAVIFANAWAISRNPAVYPDPERFVPERFIRNGQLSLEGRDPAEYAFGFGRRSCPGHIFAESSLFILCASVLSAFTINAPVDCTGKPINMEHEASTLSLISHPQLYDYPIKPRSDRAVPSIIQAALHEA</sequence>
<dbReference type="OrthoDB" id="2730913at2759"/>
<comment type="cofactor">
    <cofactor evidence="1 13">
        <name>heme</name>
        <dbReference type="ChEBI" id="CHEBI:30413"/>
    </cofactor>
</comment>
<name>A0A5C2ST31_9APHY</name>
<evidence type="ECO:0000256" key="13">
    <source>
        <dbReference type="PIRSR" id="PIRSR602401-1"/>
    </source>
</evidence>
<dbReference type="InterPro" id="IPR036396">
    <property type="entry name" value="Cyt_P450_sf"/>
</dbReference>
<evidence type="ECO:0000256" key="9">
    <source>
        <dbReference type="ARBA" id="ARBA00023002"/>
    </source>
</evidence>
<evidence type="ECO:0000313" key="17">
    <source>
        <dbReference type="Proteomes" id="UP000313359"/>
    </source>
</evidence>
<dbReference type="InterPro" id="IPR017972">
    <property type="entry name" value="Cyt_P450_CS"/>
</dbReference>
<dbReference type="GO" id="GO:0020037">
    <property type="term" value="F:heme binding"/>
    <property type="evidence" value="ECO:0007669"/>
    <property type="project" value="InterPro"/>
</dbReference>